<evidence type="ECO:0000313" key="1">
    <source>
        <dbReference type="EMBL" id="CAB4775657.1"/>
    </source>
</evidence>
<accession>A0A6J6VYT5</accession>
<name>A0A6J6VYT5_9ZZZZ</name>
<organism evidence="1">
    <name type="scientific">freshwater metagenome</name>
    <dbReference type="NCBI Taxonomy" id="449393"/>
    <lineage>
        <taxon>unclassified sequences</taxon>
        <taxon>metagenomes</taxon>
        <taxon>ecological metagenomes</taxon>
    </lineage>
</organism>
<protein>
    <submittedName>
        <fullName evidence="1">Unannotated protein</fullName>
    </submittedName>
</protein>
<reference evidence="1" key="1">
    <citation type="submission" date="2020-05" db="EMBL/GenBank/DDBJ databases">
        <authorList>
            <person name="Chiriac C."/>
            <person name="Salcher M."/>
            <person name="Ghai R."/>
            <person name="Kavagutti S V."/>
        </authorList>
    </citation>
    <scope>NUCLEOTIDE SEQUENCE</scope>
</reference>
<proteinExistence type="predicted"/>
<dbReference type="EMBL" id="CAEZYY010000082">
    <property type="protein sequence ID" value="CAB4775657.1"/>
    <property type="molecule type" value="Genomic_DNA"/>
</dbReference>
<dbReference type="AlphaFoldDB" id="A0A6J6VYT5"/>
<gene>
    <name evidence="1" type="ORF">UFOPK2806_02692</name>
</gene>
<sequence length="53" mass="5638">MSACRRVCSTTPWRASTSTMATSLVDAPVTMLRVYCACPGVSATMKLRLGVAK</sequence>